<feature type="region of interest" description="Disordered" evidence="2">
    <location>
        <begin position="1"/>
        <end position="26"/>
    </location>
</feature>
<evidence type="ECO:0000313" key="5">
    <source>
        <dbReference type="EMBL" id="MBB5999862.1"/>
    </source>
</evidence>
<dbReference type="EMBL" id="JACHLY010000001">
    <property type="protein sequence ID" value="MBB5999862.1"/>
    <property type="molecule type" value="Genomic_DNA"/>
</dbReference>
<feature type="transmembrane region" description="Helical" evidence="3">
    <location>
        <begin position="30"/>
        <end position="56"/>
    </location>
</feature>
<feature type="compositionally biased region" description="Pro residues" evidence="2">
    <location>
        <begin position="1"/>
        <end position="18"/>
    </location>
</feature>
<feature type="domain" description="DUF4352" evidence="4">
    <location>
        <begin position="96"/>
        <end position="217"/>
    </location>
</feature>
<dbReference type="Pfam" id="PF11611">
    <property type="entry name" value="DUF4352"/>
    <property type="match status" value="1"/>
</dbReference>
<sequence>MSYGDHPPPPPPPVPPNPPRRDGLTTGSKIGLGCGIAAAVGFMLLFGGCMAVIVAAPGGDTVESTDPPQAGSGSGSGSDRQDTQEQQEDQEDTPAGIGDTVESGAFAFTVTGVETGVAEVSDDSGYITETPDGRYVVVAVTVENIGDESGYFDSSSQTLVDVDDKQYSTDTAAEITGGAESFLNEINPGNEVEGELVFDVPAGVELDRLELRDFVSFDESAVVDVSGER</sequence>
<reference evidence="5 6" key="1">
    <citation type="submission" date="2020-08" db="EMBL/GenBank/DDBJ databases">
        <title>Sequencing the genomes of 1000 actinobacteria strains.</title>
        <authorList>
            <person name="Klenk H.-P."/>
        </authorList>
    </citation>
    <scope>NUCLEOTIDE SEQUENCE [LARGE SCALE GENOMIC DNA]</scope>
    <source>
        <strain evidence="5 6">DSM 44593</strain>
    </source>
</reference>
<evidence type="ECO:0000259" key="4">
    <source>
        <dbReference type="Pfam" id="PF11611"/>
    </source>
</evidence>
<accession>A0A841EA36</accession>
<name>A0A841EA36_9ACTN</name>
<gene>
    <name evidence="5" type="ORF">HNR25_003613</name>
</gene>
<keyword evidence="6" id="KW-1185">Reference proteome</keyword>
<dbReference type="InterPro" id="IPR029051">
    <property type="entry name" value="DUF4352"/>
</dbReference>
<proteinExistence type="predicted"/>
<evidence type="ECO:0000256" key="3">
    <source>
        <dbReference type="SAM" id="Phobius"/>
    </source>
</evidence>
<organism evidence="5 6">
    <name type="scientific">Streptomonospora salina</name>
    <dbReference type="NCBI Taxonomy" id="104205"/>
    <lineage>
        <taxon>Bacteria</taxon>
        <taxon>Bacillati</taxon>
        <taxon>Actinomycetota</taxon>
        <taxon>Actinomycetes</taxon>
        <taxon>Streptosporangiales</taxon>
        <taxon>Nocardiopsidaceae</taxon>
        <taxon>Streptomonospora</taxon>
    </lineage>
</organism>
<dbReference type="RefSeq" id="WP_184636982.1">
    <property type="nucleotide sequence ID" value="NZ_BAABKT010000001.1"/>
</dbReference>
<dbReference type="Proteomes" id="UP000578077">
    <property type="component" value="Unassembled WGS sequence"/>
</dbReference>
<protein>
    <recommendedName>
        <fullName evidence="4">DUF4352 domain-containing protein</fullName>
    </recommendedName>
</protein>
<keyword evidence="3" id="KW-1133">Transmembrane helix</keyword>
<comment type="caution">
    <text evidence="5">The sequence shown here is derived from an EMBL/GenBank/DDBJ whole genome shotgun (WGS) entry which is preliminary data.</text>
</comment>
<keyword evidence="1" id="KW-0732">Signal</keyword>
<dbReference type="AlphaFoldDB" id="A0A841EA36"/>
<evidence type="ECO:0000256" key="2">
    <source>
        <dbReference type="SAM" id="MobiDB-lite"/>
    </source>
</evidence>
<keyword evidence="3" id="KW-0812">Transmembrane</keyword>
<feature type="region of interest" description="Disordered" evidence="2">
    <location>
        <begin position="61"/>
        <end position="100"/>
    </location>
</feature>
<evidence type="ECO:0000313" key="6">
    <source>
        <dbReference type="Proteomes" id="UP000578077"/>
    </source>
</evidence>
<evidence type="ECO:0000256" key="1">
    <source>
        <dbReference type="ARBA" id="ARBA00022729"/>
    </source>
</evidence>
<dbReference type="Gene3D" id="2.60.40.1240">
    <property type="match status" value="1"/>
</dbReference>
<dbReference type="InterPro" id="IPR029050">
    <property type="entry name" value="Immunoprotect_excell_Ig-like"/>
</dbReference>
<keyword evidence="3" id="KW-0472">Membrane</keyword>